<evidence type="ECO:0000256" key="1">
    <source>
        <dbReference type="SAM" id="Phobius"/>
    </source>
</evidence>
<dbReference type="InterPro" id="IPR018710">
    <property type="entry name" value="DUF2232"/>
</dbReference>
<proteinExistence type="predicted"/>
<dbReference type="AlphaFoldDB" id="A0A382HLN6"/>
<reference evidence="2" key="1">
    <citation type="submission" date="2018-05" db="EMBL/GenBank/DDBJ databases">
        <authorList>
            <person name="Lanie J.A."/>
            <person name="Ng W.-L."/>
            <person name="Kazmierczak K.M."/>
            <person name="Andrzejewski T.M."/>
            <person name="Davidsen T.M."/>
            <person name="Wayne K.J."/>
            <person name="Tettelin H."/>
            <person name="Glass J.I."/>
            <person name="Rusch D."/>
            <person name="Podicherti R."/>
            <person name="Tsui H.-C.T."/>
            <person name="Winkler M.E."/>
        </authorList>
    </citation>
    <scope>NUCLEOTIDE SEQUENCE</scope>
</reference>
<feature type="transmembrane region" description="Helical" evidence="1">
    <location>
        <begin position="39"/>
        <end position="63"/>
    </location>
</feature>
<feature type="transmembrane region" description="Helical" evidence="1">
    <location>
        <begin position="69"/>
        <end position="90"/>
    </location>
</feature>
<feature type="transmembrane region" description="Helical" evidence="1">
    <location>
        <begin position="233"/>
        <end position="254"/>
    </location>
</feature>
<organism evidence="2">
    <name type="scientific">marine metagenome</name>
    <dbReference type="NCBI Taxonomy" id="408172"/>
    <lineage>
        <taxon>unclassified sequences</taxon>
        <taxon>metagenomes</taxon>
        <taxon>ecological metagenomes</taxon>
    </lineage>
</organism>
<keyword evidence="1" id="KW-0472">Membrane</keyword>
<evidence type="ECO:0008006" key="3">
    <source>
        <dbReference type="Google" id="ProtNLM"/>
    </source>
</evidence>
<dbReference type="Pfam" id="PF09991">
    <property type="entry name" value="DUF2232"/>
    <property type="match status" value="1"/>
</dbReference>
<sequence>MKLYLIAIAAGLVSGLFQAAVVLPSFGALILAYIAPLPLFLVGLGLGLQGTVVAVIVVGILSFPLAGPTYAIIQVLVYGLPIIILCRQAVLSRSNSHGQIIWYPGGMLLIWLAGIAITGLLLAVVGLDIFGDGLMSYAEGIIKPFAAQLPSSEQRGMLLSLVDYLPAFFAVSWTLGMLFNGVLAQGLLVRFGQNLRPSPILANIELPAAWAGVFAVAAFLATLDGLAGVVGKTLAAIAIVPYFLLGLGVVHGFVQTWKARWIVLFLFYSLMLFWPLPVIIAGLGFVNAMLRLRSAARVTKDGGDAGSEG</sequence>
<evidence type="ECO:0000313" key="2">
    <source>
        <dbReference type="EMBL" id="SVB88119.1"/>
    </source>
</evidence>
<accession>A0A382HLN6</accession>
<protein>
    <recommendedName>
        <fullName evidence="3">DUF2232 domain-containing protein</fullName>
    </recommendedName>
</protein>
<keyword evidence="1" id="KW-0812">Transmembrane</keyword>
<dbReference type="EMBL" id="UINC01061975">
    <property type="protein sequence ID" value="SVB88119.1"/>
    <property type="molecule type" value="Genomic_DNA"/>
</dbReference>
<feature type="transmembrane region" description="Helical" evidence="1">
    <location>
        <begin position="261"/>
        <end position="286"/>
    </location>
</feature>
<feature type="transmembrane region" description="Helical" evidence="1">
    <location>
        <begin position="200"/>
        <end position="221"/>
    </location>
</feature>
<name>A0A382HLN6_9ZZZZ</name>
<gene>
    <name evidence="2" type="ORF">METZ01_LOCUS240973</name>
</gene>
<feature type="transmembrane region" description="Helical" evidence="1">
    <location>
        <begin position="6"/>
        <end position="32"/>
    </location>
</feature>
<feature type="transmembrane region" description="Helical" evidence="1">
    <location>
        <begin position="102"/>
        <end position="127"/>
    </location>
</feature>
<feature type="transmembrane region" description="Helical" evidence="1">
    <location>
        <begin position="164"/>
        <end position="188"/>
    </location>
</feature>
<keyword evidence="1" id="KW-1133">Transmembrane helix</keyword>